<evidence type="ECO:0000256" key="5">
    <source>
        <dbReference type="ARBA" id="ARBA00023002"/>
    </source>
</evidence>
<dbReference type="NCBIfam" id="TIGR03026">
    <property type="entry name" value="NDP-sugDHase"/>
    <property type="match status" value="1"/>
</dbReference>
<evidence type="ECO:0000259" key="12">
    <source>
        <dbReference type="SMART" id="SM00984"/>
    </source>
</evidence>
<evidence type="ECO:0000256" key="4">
    <source>
        <dbReference type="ARBA" id="ARBA00015132"/>
    </source>
</evidence>
<dbReference type="InterPro" id="IPR014026">
    <property type="entry name" value="UDP-Glc/GDP-Man_DH_dimer"/>
</dbReference>
<feature type="binding site" evidence="10">
    <location>
        <begin position="251"/>
        <end position="255"/>
    </location>
    <ligand>
        <name>substrate</name>
    </ligand>
</feature>
<sequence length="455" mass="48147">MKIGVIGTGYVGLVTGTCLAELGHEVICVDALPQKIDLLNDGGCPIYEPGLIELIRKQRQAERLSFSTDLAAMAPDRDAIFLAVGTPPGPDGEADLGFVRAAVRDLAPHLAGFTAVVTKSTVPVGTGDQIDAMLADLRPDADVAVVSNPEFLREGSAIGDFLKPDRIVVGTDDLRARETMQALYAPLTDGGAPLLITDRRTSELIKYAANAFLAVKISYINEIADLCEELGADAARVAEGMGLDARIGARFLEPGPGFGGSCFPKDTDALLGTGRAAAVPLRVVTAASEANRERKRLLAARVAAVAGELKGRTVAVLGLTFKAGTDDMREAASLELIPELQRRGAKVRAFDPKGMEAARDLLPGVAFCRDAYDAAKSASAVVILTEWPNFRTLDLKRLGAVVETPLLIDMRNLFHPEDATRAGFDYVSIGRPAVAARAPKPSRRLRASRPTGAAA</sequence>
<keyword evidence="6 8" id="KW-0520">NAD</keyword>
<dbReference type="EC" id="1.1.1.22" evidence="3 8"/>
<dbReference type="Pfam" id="PF03721">
    <property type="entry name" value="UDPG_MGDP_dh_N"/>
    <property type="match status" value="1"/>
</dbReference>
<dbReference type="InterPro" id="IPR017476">
    <property type="entry name" value="UDP-Glc/GDP-Man"/>
</dbReference>
<feature type="binding site" evidence="11">
    <location>
        <position position="30"/>
    </location>
    <ligand>
        <name>NAD(+)</name>
        <dbReference type="ChEBI" id="CHEBI:57540"/>
    </ligand>
</feature>
<dbReference type="PIRSF" id="PIRSF000124">
    <property type="entry name" value="UDPglc_GDPman_dh"/>
    <property type="match status" value="1"/>
</dbReference>
<dbReference type="GO" id="GO:0000271">
    <property type="term" value="P:polysaccharide biosynthetic process"/>
    <property type="evidence" value="ECO:0007669"/>
    <property type="project" value="InterPro"/>
</dbReference>
<dbReference type="InterPro" id="IPR036220">
    <property type="entry name" value="UDP-Glc/GDP-Man_DH_C_sf"/>
</dbReference>
<dbReference type="Proteomes" id="UP000587415">
    <property type="component" value="Unassembled WGS sequence"/>
</dbReference>
<comment type="pathway">
    <text evidence="1">Nucleotide-sugar biosynthesis; UDP-alpha-D-glucuronate biosynthesis; UDP-alpha-D-glucuronate from UDP-alpha-D-glucose: step 1/1.</text>
</comment>
<dbReference type="PANTHER" id="PTHR43750">
    <property type="entry name" value="UDP-GLUCOSE 6-DEHYDROGENASE TUAD"/>
    <property type="match status" value="1"/>
</dbReference>
<feature type="domain" description="UDP-glucose/GDP-mannose dehydrogenase C-terminal" evidence="12">
    <location>
        <begin position="315"/>
        <end position="416"/>
    </location>
</feature>
<gene>
    <name evidence="13" type="ORF">GGQ87_000605</name>
</gene>
<evidence type="ECO:0000256" key="6">
    <source>
        <dbReference type="ARBA" id="ARBA00023027"/>
    </source>
</evidence>
<dbReference type="AlphaFoldDB" id="A0A7X5YI30"/>
<name>A0A7X5YI30_9CAUL</name>
<accession>A0A7X5YI30</accession>
<dbReference type="UniPathway" id="UPA00038">
    <property type="reaction ID" value="UER00491"/>
</dbReference>
<organism evidence="13 14">
    <name type="scientific">Brevundimonas alba</name>
    <dbReference type="NCBI Taxonomy" id="74314"/>
    <lineage>
        <taxon>Bacteria</taxon>
        <taxon>Pseudomonadati</taxon>
        <taxon>Pseudomonadota</taxon>
        <taxon>Alphaproteobacteria</taxon>
        <taxon>Caulobacterales</taxon>
        <taxon>Caulobacteraceae</taxon>
        <taxon>Brevundimonas</taxon>
    </lineage>
</organism>
<feature type="binding site" evidence="10">
    <location>
        <position position="206"/>
    </location>
    <ligand>
        <name>substrate</name>
    </ligand>
</feature>
<feature type="binding site" evidence="10">
    <location>
        <begin position="151"/>
        <end position="154"/>
    </location>
    <ligand>
        <name>substrate</name>
    </ligand>
</feature>
<dbReference type="PIRSF" id="PIRSF500134">
    <property type="entry name" value="UDPglc_DH_bac"/>
    <property type="match status" value="1"/>
</dbReference>
<feature type="binding site" evidence="11">
    <location>
        <position position="154"/>
    </location>
    <ligand>
        <name>NAD(+)</name>
        <dbReference type="ChEBI" id="CHEBI:57540"/>
    </ligand>
</feature>
<feature type="binding site" evidence="11">
    <location>
        <position position="329"/>
    </location>
    <ligand>
        <name>NAD(+)</name>
        <dbReference type="ChEBI" id="CHEBI:57540"/>
    </ligand>
</feature>
<dbReference type="SUPFAM" id="SSF48179">
    <property type="entry name" value="6-phosphogluconate dehydrogenase C-terminal domain-like"/>
    <property type="match status" value="1"/>
</dbReference>
<dbReference type="Pfam" id="PF03720">
    <property type="entry name" value="UDPG_MGDP_dh_C"/>
    <property type="match status" value="1"/>
</dbReference>
<protein>
    <recommendedName>
        <fullName evidence="4 8">UDP-glucose 6-dehydrogenase</fullName>
        <ecNumber evidence="3 8">1.1.1.22</ecNumber>
    </recommendedName>
</protein>
<dbReference type="Gene3D" id="1.20.5.100">
    <property type="entry name" value="Cytochrome c1, transmembrane anchor, C-terminal"/>
    <property type="match status" value="1"/>
</dbReference>
<dbReference type="GO" id="GO:0006065">
    <property type="term" value="P:UDP-glucuronate biosynthetic process"/>
    <property type="evidence" value="ECO:0007669"/>
    <property type="project" value="UniProtKB-UniPathway"/>
</dbReference>
<dbReference type="PANTHER" id="PTHR43750:SF3">
    <property type="entry name" value="UDP-GLUCOSE 6-DEHYDROGENASE TUAD"/>
    <property type="match status" value="1"/>
</dbReference>
<dbReference type="SUPFAM" id="SSF51735">
    <property type="entry name" value="NAD(P)-binding Rossmann-fold domains"/>
    <property type="match status" value="1"/>
</dbReference>
<keyword evidence="5 8" id="KW-0560">Oxidoreductase</keyword>
<dbReference type="SMART" id="SM00984">
    <property type="entry name" value="UDPG_MGDP_dh_C"/>
    <property type="match status" value="1"/>
</dbReference>
<dbReference type="Pfam" id="PF00984">
    <property type="entry name" value="UDPG_MGDP_dh"/>
    <property type="match status" value="1"/>
</dbReference>
<evidence type="ECO:0000256" key="9">
    <source>
        <dbReference type="PIRSR" id="PIRSR500134-1"/>
    </source>
</evidence>
<comment type="similarity">
    <text evidence="2 8">Belongs to the UDP-glucose/GDP-mannose dehydrogenase family.</text>
</comment>
<dbReference type="RefSeq" id="WP_168045237.1">
    <property type="nucleotide sequence ID" value="NZ_JAATJM010000001.1"/>
</dbReference>
<feature type="binding site" evidence="11">
    <location>
        <position position="35"/>
    </location>
    <ligand>
        <name>NAD(+)</name>
        <dbReference type="ChEBI" id="CHEBI:57540"/>
    </ligand>
</feature>
<feature type="binding site" evidence="11">
    <location>
        <position position="121"/>
    </location>
    <ligand>
        <name>NAD(+)</name>
        <dbReference type="ChEBI" id="CHEBI:57540"/>
    </ligand>
</feature>
<feature type="binding site" evidence="10">
    <location>
        <position position="322"/>
    </location>
    <ligand>
        <name>substrate</name>
    </ligand>
</feature>
<evidence type="ECO:0000256" key="7">
    <source>
        <dbReference type="ARBA" id="ARBA00047473"/>
    </source>
</evidence>
<evidence type="ECO:0000256" key="2">
    <source>
        <dbReference type="ARBA" id="ARBA00006601"/>
    </source>
</evidence>
<dbReference type="InterPro" id="IPR036291">
    <property type="entry name" value="NAD(P)-bd_dom_sf"/>
</dbReference>
<keyword evidence="14" id="KW-1185">Reference proteome</keyword>
<dbReference type="EMBL" id="JAATJM010000001">
    <property type="protein sequence ID" value="NJC40347.1"/>
    <property type="molecule type" value="Genomic_DNA"/>
</dbReference>
<evidence type="ECO:0000256" key="11">
    <source>
        <dbReference type="PIRSR" id="PIRSR500134-3"/>
    </source>
</evidence>
<dbReference type="InterPro" id="IPR028357">
    <property type="entry name" value="UDPglc_DH_bac"/>
</dbReference>
<dbReference type="InterPro" id="IPR001732">
    <property type="entry name" value="UDP-Glc/GDP-Man_DH_N"/>
</dbReference>
<evidence type="ECO:0000256" key="10">
    <source>
        <dbReference type="PIRSR" id="PIRSR500134-2"/>
    </source>
</evidence>
<evidence type="ECO:0000256" key="3">
    <source>
        <dbReference type="ARBA" id="ARBA00012954"/>
    </source>
</evidence>
<reference evidence="13 14" key="1">
    <citation type="submission" date="2020-03" db="EMBL/GenBank/DDBJ databases">
        <title>Genomic Encyclopedia of Type Strains, Phase IV (KMG-IV): sequencing the most valuable type-strain genomes for metagenomic binning, comparative biology and taxonomic classification.</title>
        <authorList>
            <person name="Goeker M."/>
        </authorList>
    </citation>
    <scope>NUCLEOTIDE SEQUENCE [LARGE SCALE GENOMIC DNA]</scope>
    <source>
        <strain evidence="13 14">DSM 4736</strain>
    </source>
</reference>
<proteinExistence type="inferred from homology"/>
<dbReference type="InterPro" id="IPR008927">
    <property type="entry name" value="6-PGluconate_DH-like_C_sf"/>
</dbReference>
<dbReference type="InterPro" id="IPR014027">
    <property type="entry name" value="UDP-Glc/GDP-Man_DH_C"/>
</dbReference>
<evidence type="ECO:0000313" key="13">
    <source>
        <dbReference type="EMBL" id="NJC40347.1"/>
    </source>
</evidence>
<comment type="caution">
    <text evidence="13">The sequence shown here is derived from an EMBL/GenBank/DDBJ whole genome shotgun (WGS) entry which is preliminary data.</text>
</comment>
<feature type="active site" description="Nucleophile" evidence="9">
    <location>
        <position position="262"/>
    </location>
</feature>
<evidence type="ECO:0000256" key="8">
    <source>
        <dbReference type="PIRNR" id="PIRNR000124"/>
    </source>
</evidence>
<feature type="binding site" evidence="11">
    <location>
        <position position="265"/>
    </location>
    <ligand>
        <name>NAD(+)</name>
        <dbReference type="ChEBI" id="CHEBI:57540"/>
    </ligand>
</feature>
<feature type="binding site" evidence="11">
    <location>
        <position position="86"/>
    </location>
    <ligand>
        <name>NAD(+)</name>
        <dbReference type="ChEBI" id="CHEBI:57540"/>
    </ligand>
</feature>
<dbReference type="Gene3D" id="3.40.50.720">
    <property type="entry name" value="NAD(P)-binding Rossmann-like Domain"/>
    <property type="match status" value="2"/>
</dbReference>
<comment type="catalytic activity">
    <reaction evidence="7 8">
        <text>UDP-alpha-D-glucose + 2 NAD(+) + H2O = UDP-alpha-D-glucuronate + 2 NADH + 3 H(+)</text>
        <dbReference type="Rhea" id="RHEA:23596"/>
        <dbReference type="ChEBI" id="CHEBI:15377"/>
        <dbReference type="ChEBI" id="CHEBI:15378"/>
        <dbReference type="ChEBI" id="CHEBI:57540"/>
        <dbReference type="ChEBI" id="CHEBI:57945"/>
        <dbReference type="ChEBI" id="CHEBI:58052"/>
        <dbReference type="ChEBI" id="CHEBI:58885"/>
        <dbReference type="EC" id="1.1.1.22"/>
    </reaction>
</comment>
<dbReference type="GO" id="GO:0003979">
    <property type="term" value="F:UDP-glucose 6-dehydrogenase activity"/>
    <property type="evidence" value="ECO:0007669"/>
    <property type="project" value="UniProtKB-EC"/>
</dbReference>
<evidence type="ECO:0000256" key="1">
    <source>
        <dbReference type="ARBA" id="ARBA00004701"/>
    </source>
</evidence>
<feature type="binding site" evidence="10">
    <location>
        <position position="259"/>
    </location>
    <ligand>
        <name>substrate</name>
    </ligand>
</feature>
<dbReference type="GO" id="GO:0051287">
    <property type="term" value="F:NAD binding"/>
    <property type="evidence" value="ECO:0007669"/>
    <property type="project" value="InterPro"/>
</dbReference>
<dbReference type="SUPFAM" id="SSF52413">
    <property type="entry name" value="UDP-glucose/GDP-mannose dehydrogenase C-terminal domain"/>
    <property type="match status" value="1"/>
</dbReference>
<evidence type="ECO:0000313" key="14">
    <source>
        <dbReference type="Proteomes" id="UP000587415"/>
    </source>
</evidence>